<dbReference type="PATRIC" id="fig|1121405.3.peg.1397"/>
<dbReference type="OrthoDB" id="9758038at2"/>
<dbReference type="SUPFAM" id="SSF81891">
    <property type="entry name" value="Poly A polymerase C-terminal region-like"/>
    <property type="match status" value="1"/>
</dbReference>
<dbReference type="Gene3D" id="3.30.460.10">
    <property type="entry name" value="Beta Polymerase, domain 2"/>
    <property type="match status" value="1"/>
</dbReference>
<dbReference type="GO" id="GO:0008081">
    <property type="term" value="F:phosphoric diester hydrolase activity"/>
    <property type="evidence" value="ECO:0007669"/>
    <property type="project" value="UniProtKB-UniRule"/>
</dbReference>
<sequence length="904" mass="102329">MPESTSENRYVDASRTLQEKRREMVSRFFTGDADDFTAAYSRLLDDYFRESFENSMIGPRMGIDKNPYAIIALGGYGRREQCVHSDVDILFLFKKELPKKAEALIREIIYPLWDIGLDIGHAVRSLKDCMSLAARDFEVLMSLLDARFVCGMSPLYTEMADRLREKILFRRGRKIVDWLTARLRDRHRVFGNPACLSAPNLKEGRGGLRDYHALLWLSHVRFGLKHPRDLEYHGHLSHEEYQDLERSLAFVLRVRSGLHILVRRKYDRLHPDHQVELAERFGYRRDPRQHAVERFLGELHGNMGFIHQTCLGFVQETESAGKRFGLGQKAVKVGVAGIEIRRRGLVFGSVKTIMNQPENLLRVFEESVRLGLPLGRETRRLVREFRHLMDGERIRSHRVRRALEKVLIQPVSGGHDVLGALHATGMLSQLIPEMETVVNRVEYDTCHVYPLDRHLLETVVAVARLGAADAGTRESLEASVDTDLCRTLLEEEIDDRRPLVWAALFHDMGKGCPDRHHAEAGEAVARSALARLGYSREMIDTVAFLVRNHQRLPHTAMRRDIDSEETPRFLARLIGDIPRLNMLYLLSVADLKATGPTAWNAWTAALLRSLFLKAARRLLDGESVSVNAFDTSREKIRDVMAVLASSRDRSDAASLFSVMSSRYLLATPAFEIREHVALFRTLGEKPFVWKIDRRAVPDTRRVVVLGRDLPGFFSNIAGVLALNRIDVLDARIHTWRNNVVLAVFTVTPPPDPLFEDERWVRAARELLAVIRGNLDIGRILEDRASPPRAALPAAPPDSIHIDNADSGVFTIIEVHTRDGPGLLYRLTQALFRCGLDILSARIATRGDHVVDVFYVRDFDGRKIASAEATARVRSQIASVLSASAYETSSSDACRPPPISYNGEP</sequence>
<evidence type="ECO:0000256" key="2">
    <source>
        <dbReference type="ARBA" id="ARBA00022695"/>
    </source>
</evidence>
<dbReference type="PANTHER" id="PTHR47320:SF1">
    <property type="entry name" value="BIFUNCTIONAL URIDYLYLTRANSFERASE_URIDYLYL-REMOVING ENZYME"/>
    <property type="match status" value="1"/>
</dbReference>
<dbReference type="PANTHER" id="PTHR47320">
    <property type="entry name" value="BIFUNCTIONAL URIDYLYLTRANSFERASE/URIDYLYL-REMOVING ENZYME"/>
    <property type="match status" value="1"/>
</dbReference>
<evidence type="ECO:0000256" key="4">
    <source>
        <dbReference type="ARBA" id="ARBA00022801"/>
    </source>
</evidence>
<comment type="catalytic activity">
    <reaction evidence="7">
        <text>[protein-PII]-L-tyrosine + UTP = [protein-PII]-uridylyl-L-tyrosine + diphosphate</text>
        <dbReference type="Rhea" id="RHEA:13673"/>
        <dbReference type="Rhea" id="RHEA-COMP:12147"/>
        <dbReference type="Rhea" id="RHEA-COMP:12148"/>
        <dbReference type="ChEBI" id="CHEBI:33019"/>
        <dbReference type="ChEBI" id="CHEBI:46398"/>
        <dbReference type="ChEBI" id="CHEBI:46858"/>
        <dbReference type="ChEBI" id="CHEBI:90602"/>
        <dbReference type="EC" id="2.7.7.59"/>
    </reaction>
</comment>
<comment type="similarity">
    <text evidence="7">Belongs to the GlnD family.</text>
</comment>
<evidence type="ECO:0000256" key="3">
    <source>
        <dbReference type="ARBA" id="ARBA00022737"/>
    </source>
</evidence>
<evidence type="ECO:0000313" key="9">
    <source>
        <dbReference type="EMBL" id="EPR41784.1"/>
    </source>
</evidence>
<organism evidence="9 10">
    <name type="scientific">Desulfococcus multivorans DSM 2059</name>
    <dbReference type="NCBI Taxonomy" id="1121405"/>
    <lineage>
        <taxon>Bacteria</taxon>
        <taxon>Pseudomonadati</taxon>
        <taxon>Thermodesulfobacteriota</taxon>
        <taxon>Desulfobacteria</taxon>
        <taxon>Desulfobacterales</taxon>
        <taxon>Desulfococcaceae</taxon>
        <taxon>Desulfococcus</taxon>
    </lineage>
</organism>
<feature type="domain" description="ACT" evidence="8">
    <location>
        <begin position="811"/>
        <end position="890"/>
    </location>
</feature>
<keyword evidence="5 7" id="KW-0460">Magnesium</keyword>
<proteinExistence type="inferred from homology"/>
<dbReference type="SUPFAM" id="SSF81593">
    <property type="entry name" value="Nucleotidyltransferase substrate binding subunit/domain"/>
    <property type="match status" value="1"/>
</dbReference>
<dbReference type="STRING" id="897.B2D07_01490"/>
<evidence type="ECO:0000256" key="5">
    <source>
        <dbReference type="ARBA" id="ARBA00022842"/>
    </source>
</evidence>
<comment type="cofactor">
    <cofactor evidence="7">
        <name>Mg(2+)</name>
        <dbReference type="ChEBI" id="CHEBI:18420"/>
    </cofactor>
</comment>
<dbReference type="Pfam" id="PF03445">
    <property type="entry name" value="DUF294"/>
    <property type="match status" value="1"/>
</dbReference>
<dbReference type="InterPro" id="IPR045865">
    <property type="entry name" value="ACT-like_dom_sf"/>
</dbReference>
<dbReference type="GO" id="GO:0008773">
    <property type="term" value="F:[protein-PII] uridylyltransferase activity"/>
    <property type="evidence" value="ECO:0007669"/>
    <property type="project" value="UniProtKB-UniRule"/>
</dbReference>
<dbReference type="InterPro" id="IPR010043">
    <property type="entry name" value="UTase/UR"/>
</dbReference>
<name>S7V568_DESML</name>
<dbReference type="InterPro" id="IPR013546">
    <property type="entry name" value="PII_UdlTrfase/GS_AdlTrfase"/>
</dbReference>
<dbReference type="InterPro" id="IPR003607">
    <property type="entry name" value="HD/PDEase_dom"/>
</dbReference>
<evidence type="ECO:0000256" key="1">
    <source>
        <dbReference type="ARBA" id="ARBA00022679"/>
    </source>
</evidence>
<dbReference type="InterPro" id="IPR043519">
    <property type="entry name" value="NT_sf"/>
</dbReference>
<gene>
    <name evidence="7" type="primary">glnD</name>
    <name evidence="9" type="ORF">dsmv_0084</name>
</gene>
<dbReference type="InterPro" id="IPR002912">
    <property type="entry name" value="ACT_dom"/>
</dbReference>
<dbReference type="CDD" id="cd04899">
    <property type="entry name" value="ACT_ACR-UUR-like_2"/>
    <property type="match status" value="1"/>
</dbReference>
<comment type="caution">
    <text evidence="9">The sequence shown here is derived from an EMBL/GenBank/DDBJ whole genome shotgun (WGS) entry which is preliminary data.</text>
</comment>
<dbReference type="SUPFAM" id="SSF55021">
    <property type="entry name" value="ACT-like"/>
    <property type="match status" value="2"/>
</dbReference>
<dbReference type="PROSITE" id="PS51671">
    <property type="entry name" value="ACT"/>
    <property type="match status" value="2"/>
</dbReference>
<dbReference type="AlphaFoldDB" id="S7V568"/>
<keyword evidence="10" id="KW-1185">Reference proteome</keyword>
<comment type="catalytic activity">
    <reaction evidence="7">
        <text>[protein-PII]-uridylyl-L-tyrosine + H2O = [protein-PII]-L-tyrosine + UMP + H(+)</text>
        <dbReference type="Rhea" id="RHEA:48600"/>
        <dbReference type="Rhea" id="RHEA-COMP:12147"/>
        <dbReference type="Rhea" id="RHEA-COMP:12148"/>
        <dbReference type="ChEBI" id="CHEBI:15377"/>
        <dbReference type="ChEBI" id="CHEBI:15378"/>
        <dbReference type="ChEBI" id="CHEBI:46858"/>
        <dbReference type="ChEBI" id="CHEBI:57865"/>
        <dbReference type="ChEBI" id="CHEBI:90602"/>
    </reaction>
</comment>
<dbReference type="EC" id="2.7.7.59" evidence="7"/>
<comment type="caution">
    <text evidence="7">Lacks conserved residue(s) required for the propagation of feature annotation.</text>
</comment>
<comment type="function">
    <text evidence="7">Modifies, by uridylylation and deuridylylation, the PII regulatory proteins (GlnB and homologs), in response to the nitrogen status of the cell that GlnD senses through the glutamine level. Under low glutamine levels, catalyzes the conversion of the PII proteins and UTP to PII-UMP and PPi, while under higher glutamine levels, GlnD hydrolyzes PII-UMP to PII and UMP (deuridylylation). Thus, controls uridylylation state and activity of the PII proteins, and plays an important role in the regulation of nitrogen metabolism.</text>
</comment>
<dbReference type="InterPro" id="IPR006674">
    <property type="entry name" value="HD_domain"/>
</dbReference>
<keyword evidence="1 7" id="KW-0808">Transferase</keyword>
<dbReference type="SMART" id="SM00471">
    <property type="entry name" value="HDc"/>
    <property type="match status" value="1"/>
</dbReference>
<dbReference type="CDD" id="cd05401">
    <property type="entry name" value="NT_GlnE_GlnD_like"/>
    <property type="match status" value="1"/>
</dbReference>
<dbReference type="Gene3D" id="1.10.3090.10">
    <property type="entry name" value="cca-adding enzyme, domain 2"/>
    <property type="match status" value="1"/>
</dbReference>
<dbReference type="Pfam" id="PF08335">
    <property type="entry name" value="GlnD_UR_UTase"/>
    <property type="match status" value="1"/>
</dbReference>
<dbReference type="InterPro" id="IPR005105">
    <property type="entry name" value="GlnD_Uridyltrans_N"/>
</dbReference>
<dbReference type="NCBIfam" id="TIGR01693">
    <property type="entry name" value="UTase_glnD"/>
    <property type="match status" value="1"/>
</dbReference>
<dbReference type="eggNOG" id="COG2844">
    <property type="taxonomic scope" value="Bacteria"/>
</dbReference>
<dbReference type="HAMAP" id="MF_00277">
    <property type="entry name" value="PII_uridylyl_transf"/>
    <property type="match status" value="1"/>
</dbReference>
<evidence type="ECO:0000259" key="8">
    <source>
        <dbReference type="PROSITE" id="PS51671"/>
    </source>
</evidence>
<dbReference type="CDD" id="cd04900">
    <property type="entry name" value="ACT_UUR-like_1"/>
    <property type="match status" value="1"/>
</dbReference>
<dbReference type="Gene3D" id="3.30.70.260">
    <property type="match status" value="1"/>
</dbReference>
<dbReference type="RefSeq" id="WP_020875819.1">
    <property type="nucleotide sequence ID" value="NZ_ATHJ01000072.1"/>
</dbReference>
<dbReference type="EC" id="3.1.4.-" evidence="7"/>
<comment type="activity regulation">
    <text evidence="7">Uridylyltransferase (UTase) activity is inhibited by glutamine, while glutamine activates uridylyl-removing (UR) activity.</text>
</comment>
<dbReference type="Proteomes" id="UP000014977">
    <property type="component" value="Unassembled WGS sequence"/>
</dbReference>
<protein>
    <recommendedName>
        <fullName evidence="7">Bifunctional uridylyltransferase/uridylyl-removing enzyme</fullName>
        <shortName evidence="7">UTase/UR</shortName>
    </recommendedName>
    <alternativeName>
        <fullName evidence="7">Bifunctional [protein-PII] modification enzyme</fullName>
    </alternativeName>
    <alternativeName>
        <fullName evidence="7">Bifunctional nitrogen sensor protein</fullName>
    </alternativeName>
    <domain>
        <recommendedName>
            <fullName evidence="7">[Protein-PII] uridylyltransferase</fullName>
            <shortName evidence="7">PII uridylyltransferase</shortName>
            <shortName evidence="7">UTase</shortName>
            <ecNumber evidence="7">2.7.7.59</ecNumber>
        </recommendedName>
    </domain>
    <domain>
        <recommendedName>
            <fullName evidence="7">[Protein-PII]-UMP uridylyl-removing enzyme</fullName>
            <shortName evidence="7">UR</shortName>
            <ecNumber evidence="7">3.1.4.-</ecNumber>
        </recommendedName>
    </domain>
</protein>
<comment type="domain">
    <text evidence="7">Has four distinct domains: an N-terminal nucleotidyltransferase (NT) domain responsible for UTase activity, a central HD domain that encodes UR activity, and two C-terminal ACT domains that seem to have a role in glutamine sensing.</text>
</comment>
<keyword evidence="2 7" id="KW-0548">Nucleotidyltransferase</keyword>
<reference evidence="9 10" key="1">
    <citation type="journal article" date="2013" name="Genome Announc.">
        <title>Draft genome sequences for three mercury-methylating, sulfate-reducing bacteria.</title>
        <authorList>
            <person name="Brown S.D."/>
            <person name="Hurt R.A.Jr."/>
            <person name="Gilmour C.C."/>
            <person name="Elias D.A."/>
        </authorList>
    </citation>
    <scope>NUCLEOTIDE SEQUENCE [LARGE SCALE GENOMIC DNA]</scope>
    <source>
        <strain evidence="9 10">DSM 2059</strain>
    </source>
</reference>
<dbReference type="GO" id="GO:0006808">
    <property type="term" value="P:regulation of nitrogen utilization"/>
    <property type="evidence" value="ECO:0007669"/>
    <property type="project" value="UniProtKB-UniRule"/>
</dbReference>
<evidence type="ECO:0000313" key="10">
    <source>
        <dbReference type="Proteomes" id="UP000014977"/>
    </source>
</evidence>
<keyword evidence="6 7" id="KW-0511">Multifunctional enzyme</keyword>
<accession>S7V568</accession>
<dbReference type="SUPFAM" id="SSF81301">
    <property type="entry name" value="Nucleotidyltransferase"/>
    <property type="match status" value="1"/>
</dbReference>
<dbReference type="PIRSF" id="PIRSF006288">
    <property type="entry name" value="PII_uridyltransf"/>
    <property type="match status" value="1"/>
</dbReference>
<keyword evidence="4 7" id="KW-0378">Hydrolase</keyword>
<feature type="region of interest" description="Uridylyltransferase" evidence="7">
    <location>
        <begin position="1"/>
        <end position="333"/>
    </location>
</feature>
<evidence type="ECO:0000256" key="6">
    <source>
        <dbReference type="ARBA" id="ARBA00023268"/>
    </source>
</evidence>
<dbReference type="Pfam" id="PF01966">
    <property type="entry name" value="HD"/>
    <property type="match status" value="1"/>
</dbReference>
<feature type="domain" description="ACT" evidence="8">
    <location>
        <begin position="701"/>
        <end position="781"/>
    </location>
</feature>
<evidence type="ECO:0000256" key="7">
    <source>
        <dbReference type="HAMAP-Rule" id="MF_00277"/>
    </source>
</evidence>
<dbReference type="EMBL" id="ATHJ01000072">
    <property type="protein sequence ID" value="EPR41784.1"/>
    <property type="molecule type" value="Genomic_DNA"/>
</dbReference>
<keyword evidence="3" id="KW-0677">Repeat</keyword>